<dbReference type="Pfam" id="PF01476">
    <property type="entry name" value="LysM"/>
    <property type="match status" value="1"/>
</dbReference>
<feature type="domain" description="LysM" evidence="1">
    <location>
        <begin position="197"/>
        <end position="250"/>
    </location>
</feature>
<dbReference type="InterPro" id="IPR036779">
    <property type="entry name" value="LysM_dom_sf"/>
</dbReference>
<reference evidence="3" key="1">
    <citation type="submission" date="2010-11" db="EMBL/GenBank/DDBJ databases">
        <title>The complete genome of Mahella australiensis DSM 15567.</title>
        <authorList>
            <consortium name="US DOE Joint Genome Institute (JGI-PGF)"/>
            <person name="Lucas S."/>
            <person name="Copeland A."/>
            <person name="Lapidus A."/>
            <person name="Bruce D."/>
            <person name="Goodwin L."/>
            <person name="Pitluck S."/>
            <person name="Kyrpides N."/>
            <person name="Mavromatis K."/>
            <person name="Pagani I."/>
            <person name="Ivanova N."/>
            <person name="Teshima H."/>
            <person name="Brettin T."/>
            <person name="Detter J.C."/>
            <person name="Han C."/>
            <person name="Tapia R."/>
            <person name="Land M."/>
            <person name="Hauser L."/>
            <person name="Markowitz V."/>
            <person name="Cheng J.-F."/>
            <person name="Hugenholtz P."/>
            <person name="Woyke T."/>
            <person name="Wu D."/>
            <person name="Spring S."/>
            <person name="Pukall R."/>
            <person name="Steenblock K."/>
            <person name="Schneider S."/>
            <person name="Klenk H.-P."/>
            <person name="Eisen J.A."/>
        </authorList>
    </citation>
    <scope>NUCLEOTIDE SEQUENCE [LARGE SCALE GENOMIC DNA]</scope>
    <source>
        <strain evidence="3">DSM 15567 / CIP 107919 / 50-1 BON</strain>
    </source>
</reference>
<name>F4A0F1_MAHA5</name>
<reference evidence="2 3" key="2">
    <citation type="journal article" date="2011" name="Stand. Genomic Sci.">
        <title>Complete genome sequence of Mahella australiensis type strain (50-1 BON).</title>
        <authorList>
            <person name="Sikorski J."/>
            <person name="Teshima H."/>
            <person name="Nolan M."/>
            <person name="Lucas S."/>
            <person name="Hammon N."/>
            <person name="Deshpande S."/>
            <person name="Cheng J.F."/>
            <person name="Pitluck S."/>
            <person name="Liolios K."/>
            <person name="Pagani I."/>
            <person name="Ivanova N."/>
            <person name="Huntemann M."/>
            <person name="Mavromatis K."/>
            <person name="Ovchinikova G."/>
            <person name="Pati A."/>
            <person name="Tapia R."/>
            <person name="Han C."/>
            <person name="Goodwin L."/>
            <person name="Chen A."/>
            <person name="Palaniappan K."/>
            <person name="Land M."/>
            <person name="Hauser L."/>
            <person name="Ngatchou-Djao O.D."/>
            <person name="Rohde M."/>
            <person name="Pukall R."/>
            <person name="Spring S."/>
            <person name="Abt B."/>
            <person name="Goker M."/>
            <person name="Detter J.C."/>
            <person name="Woyke T."/>
            <person name="Bristow J."/>
            <person name="Markowitz V."/>
            <person name="Hugenholtz P."/>
            <person name="Eisen J.A."/>
            <person name="Kyrpides N.C."/>
            <person name="Klenk H.P."/>
            <person name="Lapidus A."/>
        </authorList>
    </citation>
    <scope>NUCLEOTIDE SEQUENCE [LARGE SCALE GENOMIC DNA]</scope>
    <source>
        <strain evidence="3">DSM 15567 / CIP 107919 / 50-1 BON</strain>
    </source>
</reference>
<protein>
    <submittedName>
        <fullName evidence="2">Peptidoglycan-binding lysin domain protein</fullName>
    </submittedName>
</protein>
<organism evidence="2 3">
    <name type="scientific">Mahella australiensis (strain DSM 15567 / CIP 107919 / 50-1 BON)</name>
    <dbReference type="NCBI Taxonomy" id="697281"/>
    <lineage>
        <taxon>Bacteria</taxon>
        <taxon>Bacillati</taxon>
        <taxon>Bacillota</taxon>
        <taxon>Clostridia</taxon>
        <taxon>Thermoanaerobacterales</taxon>
        <taxon>Thermoanaerobacterales Family IV. Incertae Sedis</taxon>
        <taxon>Mahella</taxon>
    </lineage>
</organism>
<dbReference type="HOGENOM" id="CLU_1085036_0_0_9"/>
<dbReference type="InterPro" id="IPR018392">
    <property type="entry name" value="LysM"/>
</dbReference>
<dbReference type="CDD" id="cd00118">
    <property type="entry name" value="LysM"/>
    <property type="match status" value="1"/>
</dbReference>
<dbReference type="SUPFAM" id="SSF54106">
    <property type="entry name" value="LysM domain"/>
    <property type="match status" value="1"/>
</dbReference>
<dbReference type="AlphaFoldDB" id="F4A0F1"/>
<dbReference type="KEGG" id="mas:Mahau_2890"/>
<dbReference type="RefSeq" id="WP_013782423.1">
    <property type="nucleotide sequence ID" value="NC_015520.1"/>
</dbReference>
<dbReference type="Gene3D" id="3.10.350.10">
    <property type="entry name" value="LysM domain"/>
    <property type="match status" value="1"/>
</dbReference>
<accession>F4A0F1</accession>
<keyword evidence="3" id="KW-1185">Reference proteome</keyword>
<dbReference type="EMBL" id="CP002360">
    <property type="protein sequence ID" value="AEE98012.1"/>
    <property type="molecule type" value="Genomic_DNA"/>
</dbReference>
<evidence type="ECO:0000313" key="2">
    <source>
        <dbReference type="EMBL" id="AEE98012.1"/>
    </source>
</evidence>
<dbReference type="PROSITE" id="PS51782">
    <property type="entry name" value="LYSM"/>
    <property type="match status" value="1"/>
</dbReference>
<dbReference type="OrthoDB" id="2084813at2"/>
<proteinExistence type="predicted"/>
<dbReference type="SMART" id="SM00257">
    <property type="entry name" value="LysM"/>
    <property type="match status" value="1"/>
</dbReference>
<dbReference type="eggNOG" id="COG1388">
    <property type="taxonomic scope" value="Bacteria"/>
</dbReference>
<sequence length="256" mass="29656">MHKKSILTRILLILILAGFIVSIVGTNNIVNGPKAEAENVNPAVSSLGDKSMPLSKEDILKRAEKIVLELERSMPTIRGIPKSIWSEEENKSVQVGTWEEVPNQEIMSALYEQFEVLPTQDQPEIIRKYLERLPGFFYDSIIGGYRSKDTGVWYVIRDGKRVVPKEEYYDTNSIYLSPELFYIEYRPVEYYTVDHYENVEVKEGDTLIRIAHRYYPLDSRLDEKSYLDEIAKINNIQDTNSIKIGDILKIPIYKEK</sequence>
<gene>
    <name evidence="2" type="ordered locus">Mahau_2890</name>
</gene>
<evidence type="ECO:0000259" key="1">
    <source>
        <dbReference type="PROSITE" id="PS51782"/>
    </source>
</evidence>
<dbReference type="STRING" id="697281.Mahau_2890"/>
<dbReference type="Proteomes" id="UP000008457">
    <property type="component" value="Chromosome"/>
</dbReference>
<evidence type="ECO:0000313" key="3">
    <source>
        <dbReference type="Proteomes" id="UP000008457"/>
    </source>
</evidence>